<name>A0A6A5VM74_9PLEO</name>
<evidence type="ECO:0000313" key="3">
    <source>
        <dbReference type="EMBL" id="KAF1976812.1"/>
    </source>
</evidence>
<dbReference type="OrthoDB" id="443402at2759"/>
<dbReference type="SUPFAM" id="SSF52540">
    <property type="entry name" value="P-loop containing nucleoside triphosphate hydrolases"/>
    <property type="match status" value="1"/>
</dbReference>
<sequence>MDPITAVSLAASILQFVTLDAKILSTAKEIRQSSSGMAHDDQRTADVTKEMQKLSSKLEAPATELLSDDERGLVGLASECRELKLAHCRAQLHLHLSYVSSNTQVEKMEALATSLHELQNGLASGVLPSEGERQENPEILRLPHRFWNTLAERHIIRSLDHPEFRQRFENVEKAHAQTFRWILEEDRHLESHQLSASRNMFCRWLSQENEIFHIAGKLGSGKSTLMKFLCNHPKSMSELHRWYSIRRLALVHFFFWRPGSDWQHSPKGLVRSLLHDTLLLCPELIPLVLPELWTDATKERIGLLLTPSFYREEACFESALERLLNCPKIRDTHRFCFFIHGLDEQDEASPQNDHKALVNLIQGWEAQSQGSRKICVSSREHNVFMNSFNAERRLRLQGLTQNDMQRYFEKKFEDIVFTGEAHDLAKEIVERSQGIFLWLVLVVRALRESLEDGHDFLDFKAVVDSLPDKVEARFAYLLNTIPKARKKNVFHLFTIVPLFHFPLLTILSLNKYLRGLGHPLHAVQGPKHTEAREDGQTLVEKQRQRSAQLVQARKMVYGDCRGLLETR</sequence>
<dbReference type="AlphaFoldDB" id="A0A6A5VM74"/>
<keyword evidence="1" id="KW-0677">Repeat</keyword>
<dbReference type="Proteomes" id="UP000800036">
    <property type="component" value="Unassembled WGS sequence"/>
</dbReference>
<dbReference type="InterPro" id="IPR056884">
    <property type="entry name" value="NPHP3-like_N"/>
</dbReference>
<dbReference type="InterPro" id="IPR027417">
    <property type="entry name" value="P-loop_NTPase"/>
</dbReference>
<feature type="domain" description="Nephrocystin 3-like N-terminal" evidence="2">
    <location>
        <begin position="198"/>
        <end position="379"/>
    </location>
</feature>
<gene>
    <name evidence="3" type="ORF">BU23DRAFT_501277</name>
</gene>
<dbReference type="PANTHER" id="PTHR10039">
    <property type="entry name" value="AMELOGENIN"/>
    <property type="match status" value="1"/>
</dbReference>
<evidence type="ECO:0000259" key="2">
    <source>
        <dbReference type="Pfam" id="PF24883"/>
    </source>
</evidence>
<accession>A0A6A5VM74</accession>
<organism evidence="3 4">
    <name type="scientific">Bimuria novae-zelandiae CBS 107.79</name>
    <dbReference type="NCBI Taxonomy" id="1447943"/>
    <lineage>
        <taxon>Eukaryota</taxon>
        <taxon>Fungi</taxon>
        <taxon>Dikarya</taxon>
        <taxon>Ascomycota</taxon>
        <taxon>Pezizomycotina</taxon>
        <taxon>Dothideomycetes</taxon>
        <taxon>Pleosporomycetidae</taxon>
        <taxon>Pleosporales</taxon>
        <taxon>Massarineae</taxon>
        <taxon>Didymosphaeriaceae</taxon>
        <taxon>Bimuria</taxon>
    </lineage>
</organism>
<proteinExistence type="predicted"/>
<evidence type="ECO:0000313" key="4">
    <source>
        <dbReference type="Proteomes" id="UP000800036"/>
    </source>
</evidence>
<evidence type="ECO:0000256" key="1">
    <source>
        <dbReference type="ARBA" id="ARBA00022737"/>
    </source>
</evidence>
<dbReference type="PANTHER" id="PTHR10039:SF5">
    <property type="entry name" value="NACHT DOMAIN-CONTAINING PROTEIN"/>
    <property type="match status" value="1"/>
</dbReference>
<protein>
    <recommendedName>
        <fullName evidence="2">Nephrocystin 3-like N-terminal domain-containing protein</fullName>
    </recommendedName>
</protein>
<dbReference type="Pfam" id="PF24883">
    <property type="entry name" value="NPHP3_N"/>
    <property type="match status" value="1"/>
</dbReference>
<keyword evidence="4" id="KW-1185">Reference proteome</keyword>
<reference evidence="3" key="1">
    <citation type="journal article" date="2020" name="Stud. Mycol.">
        <title>101 Dothideomycetes genomes: a test case for predicting lifestyles and emergence of pathogens.</title>
        <authorList>
            <person name="Haridas S."/>
            <person name="Albert R."/>
            <person name="Binder M."/>
            <person name="Bloem J."/>
            <person name="Labutti K."/>
            <person name="Salamov A."/>
            <person name="Andreopoulos B."/>
            <person name="Baker S."/>
            <person name="Barry K."/>
            <person name="Bills G."/>
            <person name="Bluhm B."/>
            <person name="Cannon C."/>
            <person name="Castanera R."/>
            <person name="Culley D."/>
            <person name="Daum C."/>
            <person name="Ezra D."/>
            <person name="Gonzalez J."/>
            <person name="Henrissat B."/>
            <person name="Kuo A."/>
            <person name="Liang C."/>
            <person name="Lipzen A."/>
            <person name="Lutzoni F."/>
            <person name="Magnuson J."/>
            <person name="Mondo S."/>
            <person name="Nolan M."/>
            <person name="Ohm R."/>
            <person name="Pangilinan J."/>
            <person name="Park H.-J."/>
            <person name="Ramirez L."/>
            <person name="Alfaro M."/>
            <person name="Sun H."/>
            <person name="Tritt A."/>
            <person name="Yoshinaga Y."/>
            <person name="Zwiers L.-H."/>
            <person name="Turgeon B."/>
            <person name="Goodwin S."/>
            <person name="Spatafora J."/>
            <person name="Crous P."/>
            <person name="Grigoriev I."/>
        </authorList>
    </citation>
    <scope>NUCLEOTIDE SEQUENCE</scope>
    <source>
        <strain evidence="3">CBS 107.79</strain>
    </source>
</reference>
<dbReference type="EMBL" id="ML976665">
    <property type="protein sequence ID" value="KAF1976812.1"/>
    <property type="molecule type" value="Genomic_DNA"/>
</dbReference>